<keyword evidence="8 10" id="KW-0961">Cell wall biogenesis/degradation</keyword>
<feature type="active site" description="Proton donor/acceptor" evidence="9">
    <location>
        <position position="175"/>
    </location>
</feature>
<dbReference type="CDD" id="cd14840">
    <property type="entry name" value="D-Ala-D-Ala_dipeptidase_Aad"/>
    <property type="match status" value="1"/>
</dbReference>
<keyword evidence="6 9" id="KW-0224">Dipeptidase</keyword>
<feature type="binding site" evidence="9">
    <location>
        <position position="118"/>
    </location>
    <ligand>
        <name>Zn(2+)</name>
        <dbReference type="ChEBI" id="CHEBI:29105"/>
        <note>catalytic</note>
    </ligand>
</feature>
<sequence length="192" mass="22118">MTSLFLISMLTFATWQDTSFVSVRAYAPDIIHDVRYATANNFTKRVLYPNDSLRLRRDVALALADAQRRVARDGYRIKIFDAYRPVSVQRALWAIVPDERYVADPAKGSRHNRGCAVDVTLCDAAGNELDFGTPYDDFTERAHATCSDLPDDILARRRYLQRVMSEAGFDVLPTEWWHFDFRGWEQYGIPDE</sequence>
<comment type="catalytic activity">
    <reaction evidence="1 9 10">
        <text>D-alanyl-D-alanine + H2O = 2 D-alanine</text>
        <dbReference type="Rhea" id="RHEA:20661"/>
        <dbReference type="ChEBI" id="CHEBI:15377"/>
        <dbReference type="ChEBI" id="CHEBI:57416"/>
        <dbReference type="ChEBI" id="CHEBI:57822"/>
        <dbReference type="EC" id="3.4.13.22"/>
    </reaction>
</comment>
<dbReference type="PANTHER" id="PTHR43126">
    <property type="entry name" value="D-ALANYL-D-ALANINE DIPEPTIDASE"/>
    <property type="match status" value="1"/>
</dbReference>
<dbReference type="InterPro" id="IPR000755">
    <property type="entry name" value="A_A_dipeptidase"/>
</dbReference>
<comment type="similarity">
    <text evidence="9 10">Belongs to the peptidase M15D family.</text>
</comment>
<dbReference type="AlphaFoldDB" id="A0A1M3L2G1"/>
<evidence type="ECO:0000256" key="2">
    <source>
        <dbReference type="ARBA" id="ARBA00022670"/>
    </source>
</evidence>
<keyword evidence="4 9" id="KW-0378">Hydrolase</keyword>
<evidence type="ECO:0000256" key="10">
    <source>
        <dbReference type="PIRNR" id="PIRNR026671"/>
    </source>
</evidence>
<evidence type="ECO:0000256" key="8">
    <source>
        <dbReference type="ARBA" id="ARBA00023316"/>
    </source>
</evidence>
<keyword evidence="5 9" id="KW-0862">Zinc</keyword>
<comment type="cofactor">
    <cofactor evidence="9">
        <name>Zn(2+)</name>
        <dbReference type="ChEBI" id="CHEBI:29105"/>
    </cofactor>
    <text evidence="9">Binds 1 zinc ion per subunit.</text>
</comment>
<dbReference type="Gene3D" id="3.30.1380.10">
    <property type="match status" value="1"/>
</dbReference>
<accession>A0A1M3L2G1</accession>
<evidence type="ECO:0000256" key="4">
    <source>
        <dbReference type="ARBA" id="ARBA00022801"/>
    </source>
</evidence>
<reference evidence="11 12" key="1">
    <citation type="submission" date="2016-09" db="EMBL/GenBank/DDBJ databases">
        <title>Genome-resolved meta-omics ties microbial dynamics to process performance in biotechnology for thiocyanate degradation.</title>
        <authorList>
            <person name="Kantor R.S."/>
            <person name="Huddy R.J."/>
            <person name="Iyer R."/>
            <person name="Thomas B.C."/>
            <person name="Brown C.T."/>
            <person name="Anantharaman K."/>
            <person name="Tringe S."/>
            <person name="Hettich R.L."/>
            <person name="Harrison S.T."/>
            <person name="Banfield J.F."/>
        </authorList>
    </citation>
    <scope>NUCLEOTIDE SEQUENCE [LARGE SCALE GENOMIC DNA]</scope>
    <source>
        <strain evidence="11">59-99</strain>
    </source>
</reference>
<dbReference type="STRING" id="1895771.BGO89_03045"/>
<dbReference type="SUPFAM" id="SSF55166">
    <property type="entry name" value="Hedgehog/DD-peptidase"/>
    <property type="match status" value="1"/>
</dbReference>
<evidence type="ECO:0000256" key="5">
    <source>
        <dbReference type="ARBA" id="ARBA00022833"/>
    </source>
</evidence>
<dbReference type="EC" id="3.4.13.22" evidence="9 10"/>
<dbReference type="EMBL" id="MKVH01000013">
    <property type="protein sequence ID" value="OJX59407.1"/>
    <property type="molecule type" value="Genomic_DNA"/>
</dbReference>
<protein>
    <recommendedName>
        <fullName evidence="9 10">D-alanyl-D-alanine dipeptidase</fullName>
        <shortName evidence="9 10">D-Ala-D-Ala dipeptidase</shortName>
        <ecNumber evidence="9 10">3.4.13.22</ecNumber>
    </recommendedName>
</protein>
<evidence type="ECO:0000313" key="12">
    <source>
        <dbReference type="Proteomes" id="UP000184233"/>
    </source>
</evidence>
<dbReference type="GO" id="GO:0071555">
    <property type="term" value="P:cell wall organization"/>
    <property type="evidence" value="ECO:0007669"/>
    <property type="project" value="UniProtKB-KW"/>
</dbReference>
<evidence type="ECO:0000256" key="6">
    <source>
        <dbReference type="ARBA" id="ARBA00022997"/>
    </source>
</evidence>
<dbReference type="GO" id="GO:0008270">
    <property type="term" value="F:zinc ion binding"/>
    <property type="evidence" value="ECO:0007669"/>
    <property type="project" value="UniProtKB-UniRule"/>
</dbReference>
<organism evidence="11 12">
    <name type="scientific">Candidatus Kapaibacterium thiocyanatum</name>
    <dbReference type="NCBI Taxonomy" id="1895771"/>
    <lineage>
        <taxon>Bacteria</taxon>
        <taxon>Pseudomonadati</taxon>
        <taxon>Candidatus Kapaibacteriota</taxon>
        <taxon>Candidatus Kapaibacteriia</taxon>
        <taxon>Candidatus Kapaibacteriales</taxon>
        <taxon>Candidatus Kapaibacteriaceae</taxon>
        <taxon>Candidatus Kapaibacterium</taxon>
    </lineage>
</organism>
<evidence type="ECO:0000313" key="11">
    <source>
        <dbReference type="EMBL" id="OJX59407.1"/>
    </source>
</evidence>
<feature type="site" description="Transition state stabilizer" evidence="9">
    <location>
        <position position="84"/>
    </location>
</feature>
<gene>
    <name evidence="11" type="ORF">BGO89_03045</name>
</gene>
<dbReference type="PANTHER" id="PTHR43126:SF1">
    <property type="entry name" value="D-ALANYL-D-ALANINE DIPEPTIDASE"/>
    <property type="match status" value="1"/>
</dbReference>
<dbReference type="GO" id="GO:0160237">
    <property type="term" value="F:D-Ala-D-Ala dipeptidase activity"/>
    <property type="evidence" value="ECO:0007669"/>
    <property type="project" value="UniProtKB-EC"/>
</dbReference>
<feature type="binding site" evidence="9">
    <location>
        <position position="111"/>
    </location>
    <ligand>
        <name>Zn(2+)</name>
        <dbReference type="ChEBI" id="CHEBI:29105"/>
        <note>catalytic</note>
    </ligand>
</feature>
<feature type="binding site" evidence="9">
    <location>
        <position position="178"/>
    </location>
    <ligand>
        <name>Zn(2+)</name>
        <dbReference type="ChEBI" id="CHEBI:29105"/>
        <note>catalytic</note>
    </ligand>
</feature>
<comment type="function">
    <text evidence="9 10">Catalyzes hydrolysis of the D-alanyl-D-alanine dipeptide.</text>
</comment>
<proteinExistence type="inferred from homology"/>
<evidence type="ECO:0000256" key="7">
    <source>
        <dbReference type="ARBA" id="ARBA00023049"/>
    </source>
</evidence>
<dbReference type="Pfam" id="PF01427">
    <property type="entry name" value="Peptidase_M15"/>
    <property type="match status" value="1"/>
</dbReference>
<keyword evidence="3 9" id="KW-0479">Metal-binding</keyword>
<evidence type="ECO:0000256" key="3">
    <source>
        <dbReference type="ARBA" id="ARBA00022723"/>
    </source>
</evidence>
<dbReference type="GO" id="GO:0008237">
    <property type="term" value="F:metallopeptidase activity"/>
    <property type="evidence" value="ECO:0007669"/>
    <property type="project" value="UniProtKB-KW"/>
</dbReference>
<evidence type="ECO:0000256" key="9">
    <source>
        <dbReference type="HAMAP-Rule" id="MF_01924"/>
    </source>
</evidence>
<dbReference type="GO" id="GO:0006508">
    <property type="term" value="P:proteolysis"/>
    <property type="evidence" value="ECO:0007669"/>
    <property type="project" value="UniProtKB-KW"/>
</dbReference>
<keyword evidence="7 9" id="KW-0482">Metalloprotease</keyword>
<dbReference type="Proteomes" id="UP000184233">
    <property type="component" value="Unassembled WGS sequence"/>
</dbReference>
<keyword evidence="2 9" id="KW-0645">Protease</keyword>
<comment type="caution">
    <text evidence="11">The sequence shown here is derived from an EMBL/GenBank/DDBJ whole genome shotgun (WGS) entry which is preliminary data.</text>
</comment>
<dbReference type="HAMAP" id="MF_01924">
    <property type="entry name" value="A_A_dipeptidase"/>
    <property type="match status" value="1"/>
</dbReference>
<dbReference type="PIRSF" id="PIRSF026671">
    <property type="entry name" value="AA_dipeptidase"/>
    <property type="match status" value="1"/>
</dbReference>
<name>A0A1M3L2G1_9BACT</name>
<evidence type="ECO:0000256" key="1">
    <source>
        <dbReference type="ARBA" id="ARBA00001362"/>
    </source>
</evidence>
<dbReference type="InterPro" id="IPR009045">
    <property type="entry name" value="Zn_M74/Hedgehog-like"/>
</dbReference>